<evidence type="ECO:0000313" key="1">
    <source>
        <dbReference type="EMBL" id="TWU62522.1"/>
    </source>
</evidence>
<comment type="caution">
    <text evidence="1">The sequence shown here is derived from an EMBL/GenBank/DDBJ whole genome shotgun (WGS) entry which is preliminary data.</text>
</comment>
<dbReference type="EMBL" id="SJPZ01000002">
    <property type="protein sequence ID" value="TWU62522.1"/>
    <property type="molecule type" value="Genomic_DNA"/>
</dbReference>
<dbReference type="AlphaFoldDB" id="A0A5C6FMZ0"/>
<accession>A0A5C6FMZ0</accession>
<protein>
    <submittedName>
        <fullName evidence="1">Uncharacterized protein</fullName>
    </submittedName>
</protein>
<reference evidence="1 2" key="1">
    <citation type="submission" date="2019-02" db="EMBL/GenBank/DDBJ databases">
        <title>Deep-cultivation of Planctomycetes and their phenomic and genomic characterization uncovers novel biology.</title>
        <authorList>
            <person name="Wiegand S."/>
            <person name="Jogler M."/>
            <person name="Boedeker C."/>
            <person name="Pinto D."/>
            <person name="Vollmers J."/>
            <person name="Rivas-Marin E."/>
            <person name="Kohn T."/>
            <person name="Peeters S.H."/>
            <person name="Heuer A."/>
            <person name="Rast P."/>
            <person name="Oberbeckmann S."/>
            <person name="Bunk B."/>
            <person name="Jeske O."/>
            <person name="Meyerdierks A."/>
            <person name="Storesund J.E."/>
            <person name="Kallscheuer N."/>
            <person name="Luecker S."/>
            <person name="Lage O.M."/>
            <person name="Pohl T."/>
            <person name="Merkel B.J."/>
            <person name="Hornburger P."/>
            <person name="Mueller R.-W."/>
            <person name="Bruemmer F."/>
            <person name="Labrenz M."/>
            <person name="Spormann A.M."/>
            <person name="Op Den Camp H."/>
            <person name="Overmann J."/>
            <person name="Amann R."/>
            <person name="Jetten M.S.M."/>
            <person name="Mascher T."/>
            <person name="Medema M.H."/>
            <person name="Devos D.P."/>
            <person name="Kaster A.-K."/>
            <person name="Ovreas L."/>
            <person name="Rohde M."/>
            <person name="Galperin M.Y."/>
            <person name="Jogler C."/>
        </authorList>
    </citation>
    <scope>NUCLEOTIDE SEQUENCE [LARGE SCALE GENOMIC DNA]</scope>
    <source>
        <strain evidence="1 2">V7</strain>
    </source>
</reference>
<name>A0A5C6FMZ0_9PLAN</name>
<organism evidence="1 2">
    <name type="scientific">Crateriforma conspicua</name>
    <dbReference type="NCBI Taxonomy" id="2527996"/>
    <lineage>
        <taxon>Bacteria</taxon>
        <taxon>Pseudomonadati</taxon>
        <taxon>Planctomycetota</taxon>
        <taxon>Planctomycetia</taxon>
        <taxon>Planctomycetales</taxon>
        <taxon>Planctomycetaceae</taxon>
        <taxon>Crateriforma</taxon>
    </lineage>
</organism>
<sequence>MAGITANTVDAVAKRRVSNVLEVPGHQILYPVHGSNSNVKRVTRF</sequence>
<evidence type="ECO:0000313" key="2">
    <source>
        <dbReference type="Proteomes" id="UP000316476"/>
    </source>
</evidence>
<gene>
    <name evidence="1" type="ORF">V7x_42570</name>
</gene>
<proteinExistence type="predicted"/>
<dbReference type="Proteomes" id="UP000316476">
    <property type="component" value="Unassembled WGS sequence"/>
</dbReference>